<dbReference type="PROSITE" id="PS01175">
    <property type="entry name" value="RIBONUCLEASE_II"/>
    <property type="match status" value="1"/>
</dbReference>
<evidence type="ECO:0000259" key="2">
    <source>
        <dbReference type="Pfam" id="PF00773"/>
    </source>
</evidence>
<dbReference type="PANTHER" id="PTHR23355">
    <property type="entry name" value="RIBONUCLEASE"/>
    <property type="match status" value="1"/>
</dbReference>
<dbReference type="PANTHER" id="PTHR23355:SF9">
    <property type="entry name" value="DIS3-LIKE EXONUCLEASE 2"/>
    <property type="match status" value="1"/>
</dbReference>
<dbReference type="InterPro" id="IPR050180">
    <property type="entry name" value="RNR_Ribonuclease"/>
</dbReference>
<evidence type="ECO:0000313" key="4">
    <source>
        <dbReference type="Proteomes" id="UP000192599"/>
    </source>
</evidence>
<dbReference type="GO" id="GO:0004540">
    <property type="term" value="F:RNA nuclease activity"/>
    <property type="evidence" value="ECO:0007669"/>
    <property type="project" value="InterPro"/>
</dbReference>
<proteinExistence type="predicted"/>
<keyword evidence="1" id="KW-0269">Exonuclease</keyword>
<name>A0A1V9V8X5_9BACT</name>
<dbReference type="InterPro" id="IPR012340">
    <property type="entry name" value="NA-bd_OB-fold"/>
</dbReference>
<keyword evidence="1" id="KW-0540">Nuclease</keyword>
<reference evidence="3 4" key="1">
    <citation type="submission" date="2017-04" db="EMBL/GenBank/DDBJ databases">
        <title>Accumulation and expression of multiple antibiotic resistance genes in Arcobacter cryaerophilus that thrives in sewage.</title>
        <authorList>
            <person name="Millar J.A."/>
            <person name="Raghavan R."/>
        </authorList>
    </citation>
    <scope>NUCLEOTIDE SEQUENCE [LARGE SCALE GENOMIC DNA]</scope>
    <source>
        <strain evidence="3 4">AZT-1</strain>
    </source>
</reference>
<dbReference type="EMBL" id="LNTC01000415">
    <property type="protein sequence ID" value="OQR40505.1"/>
    <property type="molecule type" value="Genomic_DNA"/>
</dbReference>
<sequence>MMQKAKKDEKANLLLTTHTCVEKDSTSANIDYKKVNNVGVYRIHEEPPFKAISKLVDDVNILGVNVKLQSDVHETITHIQNKARQSMLGAEIDELIIQAQTQAKYSSKNLGHFGLGFSSYSHFTSPIRRYSDLVLHRILKIKEIILQFQLD</sequence>
<dbReference type="GO" id="GO:0006402">
    <property type="term" value="P:mRNA catabolic process"/>
    <property type="evidence" value="ECO:0007669"/>
    <property type="project" value="TreeGrafter"/>
</dbReference>
<dbReference type="GO" id="GO:0004527">
    <property type="term" value="F:exonuclease activity"/>
    <property type="evidence" value="ECO:0007669"/>
    <property type="project" value="UniProtKB-KW"/>
</dbReference>
<keyword evidence="1" id="KW-0378">Hydrolase</keyword>
<evidence type="ECO:0000256" key="1">
    <source>
        <dbReference type="ARBA" id="ARBA00022839"/>
    </source>
</evidence>
<dbReference type="Pfam" id="PF00773">
    <property type="entry name" value="RNB"/>
    <property type="match status" value="1"/>
</dbReference>
<evidence type="ECO:0000313" key="3">
    <source>
        <dbReference type="EMBL" id="OQR40505.1"/>
    </source>
</evidence>
<dbReference type="SUPFAM" id="SSF50249">
    <property type="entry name" value="Nucleic acid-binding proteins"/>
    <property type="match status" value="1"/>
</dbReference>
<dbReference type="AlphaFoldDB" id="A0A1V9V8X5"/>
<comment type="caution">
    <text evidence="3">The sequence shown here is derived from an EMBL/GenBank/DDBJ whole genome shotgun (WGS) entry which is preliminary data.</text>
</comment>
<dbReference type="InterPro" id="IPR022966">
    <property type="entry name" value="RNase_II/R_CS"/>
</dbReference>
<dbReference type="Proteomes" id="UP000192599">
    <property type="component" value="Unassembled WGS sequence"/>
</dbReference>
<gene>
    <name evidence="3" type="ORF">AS859_11415</name>
</gene>
<accession>A0A1V9V8X5</accession>
<dbReference type="GO" id="GO:0005829">
    <property type="term" value="C:cytosol"/>
    <property type="evidence" value="ECO:0007669"/>
    <property type="project" value="TreeGrafter"/>
</dbReference>
<feature type="domain" description="RNB" evidence="2">
    <location>
        <begin position="33"/>
        <end position="140"/>
    </location>
</feature>
<dbReference type="GO" id="GO:0003723">
    <property type="term" value="F:RNA binding"/>
    <property type="evidence" value="ECO:0007669"/>
    <property type="project" value="InterPro"/>
</dbReference>
<organism evidence="3 4">
    <name type="scientific">Aliarcobacter cryaerophilus</name>
    <dbReference type="NCBI Taxonomy" id="28198"/>
    <lineage>
        <taxon>Bacteria</taxon>
        <taxon>Pseudomonadati</taxon>
        <taxon>Campylobacterota</taxon>
        <taxon>Epsilonproteobacteria</taxon>
        <taxon>Campylobacterales</taxon>
        <taxon>Arcobacteraceae</taxon>
        <taxon>Aliarcobacter</taxon>
    </lineage>
</organism>
<dbReference type="InterPro" id="IPR001900">
    <property type="entry name" value="RNase_II/R"/>
</dbReference>
<protein>
    <recommendedName>
        <fullName evidence="2">RNB domain-containing protein</fullName>
    </recommendedName>
</protein>